<dbReference type="PANTHER" id="PTHR14296:SF12">
    <property type="entry name" value="DDT DOMAIN-CONTAINING PROTEIN DDR4 ISOFORM X1"/>
    <property type="match status" value="1"/>
</dbReference>
<evidence type="ECO:0000313" key="2">
    <source>
        <dbReference type="EMBL" id="KAF7151137.1"/>
    </source>
</evidence>
<evidence type="ECO:0000256" key="1">
    <source>
        <dbReference type="SAM" id="MobiDB-lite"/>
    </source>
</evidence>
<protein>
    <recommendedName>
        <fullName evidence="4">DDT domain-containing protein DDR4</fullName>
    </recommendedName>
</protein>
<feature type="region of interest" description="Disordered" evidence="1">
    <location>
        <begin position="352"/>
        <end position="449"/>
    </location>
</feature>
<dbReference type="GO" id="GO:0031213">
    <property type="term" value="C:RSF complex"/>
    <property type="evidence" value="ECO:0007669"/>
    <property type="project" value="InterPro"/>
</dbReference>
<feature type="region of interest" description="Disordered" evidence="1">
    <location>
        <begin position="464"/>
        <end position="526"/>
    </location>
</feature>
<keyword evidence="3" id="KW-1185">Reference proteome</keyword>
<accession>A0A834LUH3</accession>
<feature type="compositionally biased region" description="Acidic residues" evidence="1">
    <location>
        <begin position="496"/>
        <end position="510"/>
    </location>
</feature>
<feature type="region of interest" description="Disordered" evidence="1">
    <location>
        <begin position="1"/>
        <end position="30"/>
    </location>
</feature>
<gene>
    <name evidence="2" type="ORF">RHSIM_Rhsim02G0185000</name>
</gene>
<dbReference type="OrthoDB" id="303107at2759"/>
<dbReference type="EMBL" id="WJXA01000002">
    <property type="protein sequence ID" value="KAF7151137.1"/>
    <property type="molecule type" value="Genomic_DNA"/>
</dbReference>
<organism evidence="2 3">
    <name type="scientific">Rhododendron simsii</name>
    <name type="common">Sims's rhododendron</name>
    <dbReference type="NCBI Taxonomy" id="118357"/>
    <lineage>
        <taxon>Eukaryota</taxon>
        <taxon>Viridiplantae</taxon>
        <taxon>Streptophyta</taxon>
        <taxon>Embryophyta</taxon>
        <taxon>Tracheophyta</taxon>
        <taxon>Spermatophyta</taxon>
        <taxon>Magnoliopsida</taxon>
        <taxon>eudicotyledons</taxon>
        <taxon>Gunneridae</taxon>
        <taxon>Pentapetalae</taxon>
        <taxon>asterids</taxon>
        <taxon>Ericales</taxon>
        <taxon>Ericaceae</taxon>
        <taxon>Ericoideae</taxon>
        <taxon>Rhodoreae</taxon>
        <taxon>Rhododendron</taxon>
    </lineage>
</organism>
<name>A0A834LUH3_RHOSS</name>
<evidence type="ECO:0008006" key="4">
    <source>
        <dbReference type="Google" id="ProtNLM"/>
    </source>
</evidence>
<feature type="compositionally biased region" description="Basic and acidic residues" evidence="1">
    <location>
        <begin position="425"/>
        <end position="437"/>
    </location>
</feature>
<dbReference type="Proteomes" id="UP000626092">
    <property type="component" value="Unassembled WGS sequence"/>
</dbReference>
<dbReference type="GO" id="GO:0006355">
    <property type="term" value="P:regulation of DNA-templated transcription"/>
    <property type="evidence" value="ECO:0007669"/>
    <property type="project" value="InterPro"/>
</dbReference>
<sequence>MTENSRRPTVAVGGGHGATESESSPPDSELARQGLRRRWELASVLNFLRVSNFTSLPISISGISSYPIYVFEPVIESNMKVSAEEIEAALITPNSLLEKLHITLLKDLECIYATLFHPVGIPPVSKTLNGRDAWVTVLCKKLAMWWPWVADGDIPLTVAKGDEISRYKELDPTNRLLLLKALCEIRADQDDAVSYINNTLKDGNSISSFRKDKIGEDGSGTAYWCDGNAVIGHRLYKEVSKFESKPEVKGKENTPTMITEWKTLATNLEEFRKVVDDFSTSEAKLEVAVVKVIQTDAIPVLEKLQKKKERALKQQQRQEMLMDGFRNSGITRSCRNRRPVCYTFEDFDKAIKEATQPTKKRKTPEERTHEEKHSDHNKSNKNTSNECSDSETDQRNGSFHATDYAIVSDTESEDVNGGNDSNYSDSKKENSDNDNKNHKTLSQEQNGSFAHKRFGFRWSERLAGTGNVPASENKNLGAKNRSRQRPTRNSALEADVVPDSEDGQSSDETSDVEKSRSVELDDDCDR</sequence>
<proteinExistence type="predicted"/>
<dbReference type="PANTHER" id="PTHR14296">
    <property type="entry name" value="REMODELING AND SPACING FACTOR 1"/>
    <property type="match status" value="1"/>
</dbReference>
<dbReference type="AlphaFoldDB" id="A0A834LUH3"/>
<reference evidence="2" key="1">
    <citation type="submission" date="2019-11" db="EMBL/GenBank/DDBJ databases">
        <authorList>
            <person name="Liu Y."/>
            <person name="Hou J."/>
            <person name="Li T.-Q."/>
            <person name="Guan C.-H."/>
            <person name="Wu X."/>
            <person name="Wu H.-Z."/>
            <person name="Ling F."/>
            <person name="Zhang R."/>
            <person name="Shi X.-G."/>
            <person name="Ren J.-P."/>
            <person name="Chen E.-F."/>
            <person name="Sun J.-M."/>
        </authorList>
    </citation>
    <scope>NUCLEOTIDE SEQUENCE</scope>
    <source>
        <strain evidence="2">Adult_tree_wgs_1</strain>
        <tissue evidence="2">Leaves</tissue>
    </source>
</reference>
<feature type="compositionally biased region" description="Basic and acidic residues" evidence="1">
    <location>
        <begin position="363"/>
        <end position="378"/>
    </location>
</feature>
<evidence type="ECO:0000313" key="3">
    <source>
        <dbReference type="Proteomes" id="UP000626092"/>
    </source>
</evidence>
<dbReference type="InterPro" id="IPR028938">
    <property type="entry name" value="Rsf1-like"/>
</dbReference>
<comment type="caution">
    <text evidence="2">The sequence shown here is derived from an EMBL/GenBank/DDBJ whole genome shotgun (WGS) entry which is preliminary data.</text>
</comment>